<comment type="caution">
    <text evidence="1">The sequence shown here is derived from an EMBL/GenBank/DDBJ whole genome shotgun (WGS) entry which is preliminary data.</text>
</comment>
<organism evidence="1 2">
    <name type="scientific">Sphaerodactylus townsendi</name>
    <dbReference type="NCBI Taxonomy" id="933632"/>
    <lineage>
        <taxon>Eukaryota</taxon>
        <taxon>Metazoa</taxon>
        <taxon>Chordata</taxon>
        <taxon>Craniata</taxon>
        <taxon>Vertebrata</taxon>
        <taxon>Euteleostomi</taxon>
        <taxon>Lepidosauria</taxon>
        <taxon>Squamata</taxon>
        <taxon>Bifurcata</taxon>
        <taxon>Gekkota</taxon>
        <taxon>Sphaerodactylidae</taxon>
        <taxon>Sphaerodactylus</taxon>
    </lineage>
</organism>
<keyword evidence="2" id="KW-1185">Reference proteome</keyword>
<dbReference type="EMBL" id="CM037627">
    <property type="protein sequence ID" value="KAH7989960.1"/>
    <property type="molecule type" value="Genomic_DNA"/>
</dbReference>
<sequence length="221" mass="25153">MAERKKEKTAIELSTADEGPEEVDAEVGLVEEDVLKIYNLEWFLLALQQRFEDPLVEGKAWGKLQHLWQGNCSVSEFVTDFSRLASRLRGWPELVLVQLFKDTLHPKVLQWALIHGNPEPLMGWIRQAGAAEMRIWQLEQLEHQLNCAQRQPLRMPEKAVDNEKTWAGPSKSAHAPSPFGPMPALWRRQPPHCILPCSLHPSSCFRNQGAAAFGNPQESYQ</sequence>
<evidence type="ECO:0000313" key="1">
    <source>
        <dbReference type="EMBL" id="KAH7989960.1"/>
    </source>
</evidence>
<accession>A0ACB8EBN2</accession>
<name>A0ACB8EBN2_9SAUR</name>
<gene>
    <name evidence="1" type="ORF">K3G42_016731</name>
</gene>
<reference evidence="1" key="1">
    <citation type="submission" date="2021-08" db="EMBL/GenBank/DDBJ databases">
        <title>The first chromosome-level gecko genome reveals the dynamic sex chromosomes of Neotropical dwarf geckos (Sphaerodactylidae: Sphaerodactylus).</title>
        <authorList>
            <person name="Pinto B.J."/>
            <person name="Keating S.E."/>
            <person name="Gamble T."/>
        </authorList>
    </citation>
    <scope>NUCLEOTIDE SEQUENCE</scope>
    <source>
        <strain evidence="1">TG3544</strain>
    </source>
</reference>
<dbReference type="Proteomes" id="UP000827872">
    <property type="component" value="Linkage Group LG14"/>
</dbReference>
<proteinExistence type="predicted"/>
<evidence type="ECO:0000313" key="2">
    <source>
        <dbReference type="Proteomes" id="UP000827872"/>
    </source>
</evidence>
<protein>
    <submittedName>
        <fullName evidence="1">Uncharacterized protein</fullName>
    </submittedName>
</protein>